<feature type="transmembrane region" description="Helical" evidence="1">
    <location>
        <begin position="65"/>
        <end position="84"/>
    </location>
</feature>
<feature type="transmembrane region" description="Helical" evidence="1">
    <location>
        <begin position="96"/>
        <end position="121"/>
    </location>
</feature>
<keyword evidence="1" id="KW-1133">Transmembrane helix</keyword>
<keyword evidence="1" id="KW-0812">Transmembrane</keyword>
<dbReference type="Proteomes" id="UP000063275">
    <property type="component" value="Chromosome"/>
</dbReference>
<dbReference type="RefSeq" id="WP_029492787.1">
    <property type="nucleotide sequence ID" value="NZ_ATKF01000026.1"/>
</dbReference>
<sequence length="127" mass="15369">MGILVFLFFKLFIFCAILTIFEVAVIRNMKISTFKYLKLLKFLEIFYVILTIISTDFYLYIRPKVFSYLIYSLLITIYFGILIHDFWKKKITKKNFIIYFLYFFIDIALIVVLLYLIMILMNDFPSV</sequence>
<accession>A0A0S2ZQJ1</accession>
<name>A0A0S2ZQJ1_9FUSO</name>
<reference evidence="2 3" key="1">
    <citation type="submission" date="2015-11" db="EMBL/GenBank/DDBJ databases">
        <authorList>
            <person name="Zhang Y."/>
            <person name="Guo Z."/>
        </authorList>
    </citation>
    <scope>NUCLEOTIDE SEQUENCE [LARGE SCALE GENOMIC DNA]</scope>
    <source>
        <strain evidence="2 3">ChDC F174</strain>
    </source>
</reference>
<feature type="transmembrane region" description="Helical" evidence="1">
    <location>
        <begin position="39"/>
        <end position="59"/>
    </location>
</feature>
<organism evidence="2">
    <name type="scientific">Fusobacterium hwasookii ChDC F174</name>
    <dbReference type="NCBI Taxonomy" id="1307442"/>
    <lineage>
        <taxon>Bacteria</taxon>
        <taxon>Fusobacteriati</taxon>
        <taxon>Fusobacteriota</taxon>
        <taxon>Fusobacteriia</taxon>
        <taxon>Fusobacteriales</taxon>
        <taxon>Fusobacteriaceae</taxon>
        <taxon>Fusobacterium</taxon>
    </lineage>
</organism>
<evidence type="ECO:0000256" key="1">
    <source>
        <dbReference type="SAM" id="Phobius"/>
    </source>
</evidence>
<dbReference type="OrthoDB" id="90744at2"/>
<protein>
    <recommendedName>
        <fullName evidence="4">NADH dehydrogenase</fullName>
    </recommendedName>
</protein>
<keyword evidence="1" id="KW-0472">Membrane</keyword>
<evidence type="ECO:0008006" key="4">
    <source>
        <dbReference type="Google" id="ProtNLM"/>
    </source>
</evidence>
<evidence type="ECO:0000313" key="3">
    <source>
        <dbReference type="Proteomes" id="UP000063275"/>
    </source>
</evidence>
<dbReference type="EMBL" id="CP013331">
    <property type="protein sequence ID" value="ALQ41030.1"/>
    <property type="molecule type" value="Genomic_DNA"/>
</dbReference>
<proteinExistence type="predicted"/>
<dbReference type="KEGG" id="fhw:RN87_10970"/>
<feature type="transmembrane region" description="Helical" evidence="1">
    <location>
        <begin position="6"/>
        <end position="27"/>
    </location>
</feature>
<gene>
    <name evidence="2" type="ORF">RN87_10970</name>
</gene>
<evidence type="ECO:0000313" key="2">
    <source>
        <dbReference type="EMBL" id="ALQ41030.1"/>
    </source>
</evidence>
<dbReference type="AlphaFoldDB" id="A0A0S2ZQJ1"/>